<organism evidence="1 2">
    <name type="scientific">Castanea mollissima</name>
    <name type="common">Chinese chestnut</name>
    <dbReference type="NCBI Taxonomy" id="60419"/>
    <lineage>
        <taxon>Eukaryota</taxon>
        <taxon>Viridiplantae</taxon>
        <taxon>Streptophyta</taxon>
        <taxon>Embryophyta</taxon>
        <taxon>Tracheophyta</taxon>
        <taxon>Spermatophyta</taxon>
        <taxon>Magnoliopsida</taxon>
        <taxon>eudicotyledons</taxon>
        <taxon>Gunneridae</taxon>
        <taxon>Pentapetalae</taxon>
        <taxon>rosids</taxon>
        <taxon>fabids</taxon>
        <taxon>Fagales</taxon>
        <taxon>Fagaceae</taxon>
        <taxon>Castanea</taxon>
    </lineage>
</organism>
<evidence type="ECO:0000313" key="1">
    <source>
        <dbReference type="EMBL" id="KAF3942670.1"/>
    </source>
</evidence>
<protein>
    <submittedName>
        <fullName evidence="1">Uncharacterized protein</fullName>
    </submittedName>
</protein>
<evidence type="ECO:0000313" key="2">
    <source>
        <dbReference type="Proteomes" id="UP000737018"/>
    </source>
</evidence>
<dbReference type="AlphaFoldDB" id="A0A8J4V661"/>
<comment type="caution">
    <text evidence="1">The sequence shown here is derived from an EMBL/GenBank/DDBJ whole genome shotgun (WGS) entry which is preliminary data.</text>
</comment>
<keyword evidence="2" id="KW-1185">Reference proteome</keyword>
<sequence>MVASDLASPLCTWLVAACMSVSFEKDHTPRRLGQWTKRKKFVSKCINRGGAYFVSNKLTNGSGIQTLINSCLTFEPCNEFNNSKGQFTLLGSPTAWTRKQRSMNHPAAHSGN</sequence>
<reference evidence="1" key="1">
    <citation type="submission" date="2020-03" db="EMBL/GenBank/DDBJ databases">
        <title>Castanea mollissima Vanexum genome sequencing.</title>
        <authorList>
            <person name="Staton M."/>
        </authorList>
    </citation>
    <scope>NUCLEOTIDE SEQUENCE</scope>
    <source>
        <tissue evidence="1">Leaf</tissue>
    </source>
</reference>
<dbReference type="OrthoDB" id="5334845at2759"/>
<dbReference type="Proteomes" id="UP000737018">
    <property type="component" value="Unassembled WGS sequence"/>
</dbReference>
<proteinExistence type="predicted"/>
<dbReference type="EMBL" id="JRKL02013524">
    <property type="protein sequence ID" value="KAF3942670.1"/>
    <property type="molecule type" value="Genomic_DNA"/>
</dbReference>
<name>A0A8J4V661_9ROSI</name>
<accession>A0A8J4V661</accession>
<gene>
    <name evidence="1" type="ORF">CMV_030697</name>
</gene>